<evidence type="ECO:0000313" key="3">
    <source>
        <dbReference type="Proteomes" id="UP000243799"/>
    </source>
</evidence>
<name>A0A1I0WVD7_9PSEU</name>
<organism evidence="2 3">
    <name type="scientific">Amycolatopsis marina</name>
    <dbReference type="NCBI Taxonomy" id="490629"/>
    <lineage>
        <taxon>Bacteria</taxon>
        <taxon>Bacillati</taxon>
        <taxon>Actinomycetota</taxon>
        <taxon>Actinomycetes</taxon>
        <taxon>Pseudonocardiales</taxon>
        <taxon>Pseudonocardiaceae</taxon>
        <taxon>Amycolatopsis</taxon>
    </lineage>
</organism>
<dbReference type="RefSeq" id="WP_281245663.1">
    <property type="nucleotide sequence ID" value="NZ_FOKG01000002.1"/>
</dbReference>
<dbReference type="InterPro" id="IPR036291">
    <property type="entry name" value="NAD(P)-bd_dom_sf"/>
</dbReference>
<dbReference type="Pfam" id="PF01370">
    <property type="entry name" value="Epimerase"/>
    <property type="match status" value="1"/>
</dbReference>
<dbReference type="SUPFAM" id="SSF51735">
    <property type="entry name" value="NAD(P)-binding Rossmann-fold domains"/>
    <property type="match status" value="1"/>
</dbReference>
<feature type="domain" description="NAD-dependent epimerase/dehydratase" evidence="1">
    <location>
        <begin position="11"/>
        <end position="242"/>
    </location>
</feature>
<dbReference type="AlphaFoldDB" id="A0A1I0WVD7"/>
<protein>
    <submittedName>
        <fullName evidence="2">Nucleoside-diphosphate-sugar epimerase</fullName>
    </submittedName>
</protein>
<proteinExistence type="predicted"/>
<keyword evidence="3" id="KW-1185">Reference proteome</keyword>
<accession>A0A1I0WVD7</accession>
<evidence type="ECO:0000313" key="2">
    <source>
        <dbReference type="EMBL" id="SFA92118.1"/>
    </source>
</evidence>
<sequence>MSHIDLSGRTVLITGGRGYLGSVLTRELANRGCAVRTIDNGLTSSVFVPGRGVSHIQADVRDVDDWRAALRGVDAVVHLAAIVGDPACAVDHDLAWETNYLATVHLAEACRAEGVGRFVFASTCSNYGASSRGPANTGTPLHPQSVYAETKIHAEHHLLSQRDHGCAPVILRFATLHGLSPRMRFDLAVNVMTAHAALTGRLTVHGGEQWRPFLHVRDAAQAVLLAVTGTTPGSRPRIYNCGSDRENYRLLDVGAIIAKAAGGAAVVVEEGSKDLRDYRVDFSAIHEELGFTASRSVATGVRELVSAINSGEYHDFTDLRYSDHELVLASVGARAPGAVVRAKGSWPHLVFYGG</sequence>
<gene>
    <name evidence="2" type="ORF">SAMN05216266_102205</name>
</gene>
<dbReference type="CDD" id="cd08946">
    <property type="entry name" value="SDR_e"/>
    <property type="match status" value="1"/>
</dbReference>
<dbReference type="Proteomes" id="UP000243799">
    <property type="component" value="Unassembled WGS sequence"/>
</dbReference>
<dbReference type="STRING" id="490629.SAMN05216266_102205"/>
<dbReference type="EMBL" id="FOKG01000002">
    <property type="protein sequence ID" value="SFA92118.1"/>
    <property type="molecule type" value="Genomic_DNA"/>
</dbReference>
<dbReference type="Gene3D" id="3.40.50.720">
    <property type="entry name" value="NAD(P)-binding Rossmann-like Domain"/>
    <property type="match status" value="1"/>
</dbReference>
<dbReference type="InterPro" id="IPR001509">
    <property type="entry name" value="Epimerase_deHydtase"/>
</dbReference>
<reference evidence="3" key="1">
    <citation type="submission" date="2016-10" db="EMBL/GenBank/DDBJ databases">
        <authorList>
            <person name="Varghese N."/>
            <person name="Submissions S."/>
        </authorList>
    </citation>
    <scope>NUCLEOTIDE SEQUENCE [LARGE SCALE GENOMIC DNA]</scope>
    <source>
        <strain evidence="3">CGMCC 4.3568</strain>
    </source>
</reference>
<dbReference type="PANTHER" id="PTHR43245:SF23">
    <property type="entry name" value="NAD(P)-BINDING DOMAIN-CONTAINING PROTEIN"/>
    <property type="match status" value="1"/>
</dbReference>
<evidence type="ECO:0000259" key="1">
    <source>
        <dbReference type="Pfam" id="PF01370"/>
    </source>
</evidence>
<dbReference type="PANTHER" id="PTHR43245">
    <property type="entry name" value="BIFUNCTIONAL POLYMYXIN RESISTANCE PROTEIN ARNA"/>
    <property type="match status" value="1"/>
</dbReference>
<dbReference type="InterPro" id="IPR050177">
    <property type="entry name" value="Lipid_A_modif_metabolic_enz"/>
</dbReference>